<dbReference type="InterPro" id="IPR013538">
    <property type="entry name" value="ASHA1/2-like_C"/>
</dbReference>
<protein>
    <submittedName>
        <fullName evidence="3">Ligand-binding SRPBCC domain protein family</fullName>
    </submittedName>
</protein>
<evidence type="ECO:0000259" key="2">
    <source>
        <dbReference type="Pfam" id="PF08327"/>
    </source>
</evidence>
<dbReference type="EMBL" id="CADCTR010002884">
    <property type="protein sequence ID" value="CAA9372793.1"/>
    <property type="molecule type" value="Genomic_DNA"/>
</dbReference>
<reference evidence="3" key="1">
    <citation type="submission" date="2020-02" db="EMBL/GenBank/DDBJ databases">
        <authorList>
            <person name="Meier V. D."/>
        </authorList>
    </citation>
    <scope>NUCLEOTIDE SEQUENCE</scope>
    <source>
        <strain evidence="3">AVDCRST_MAG93</strain>
    </source>
</reference>
<sequence length="161" mass="18201">MSKALYFDIDPTLDLVLEREIDVPQELVWRAWTQPEHVKEWFAPAPWTVSECEIDLKPGGQFYTVMQSPEGQAFPNMGCYLEIVPNEKLVFTNALTPGYRPSEQPFFTAIVTIEPTATGTKYTAVAKHKDQVGRQQHEEMGFHEGWGQTLDQLVALAKGMA</sequence>
<proteinExistence type="inferred from homology"/>
<evidence type="ECO:0000256" key="1">
    <source>
        <dbReference type="ARBA" id="ARBA00006817"/>
    </source>
</evidence>
<gene>
    <name evidence="3" type="ORF">AVDCRST_MAG93-8551</name>
</gene>
<accession>A0A6J4MYZ6</accession>
<dbReference type="CDD" id="cd08896">
    <property type="entry name" value="SRPBCC_CalC_Aha1-like_3"/>
    <property type="match status" value="1"/>
</dbReference>
<comment type="similarity">
    <text evidence="1">Belongs to the AHA1 family.</text>
</comment>
<feature type="domain" description="Activator of Hsp90 ATPase homologue 1/2-like C-terminal" evidence="2">
    <location>
        <begin position="22"/>
        <end position="157"/>
    </location>
</feature>
<dbReference type="AlphaFoldDB" id="A0A6J4MYZ6"/>
<name>A0A6J4MYZ6_9CHLR</name>
<evidence type="ECO:0000313" key="3">
    <source>
        <dbReference type="EMBL" id="CAA9372793.1"/>
    </source>
</evidence>
<organism evidence="3">
    <name type="scientific">uncultured Chloroflexia bacterium</name>
    <dbReference type="NCBI Taxonomy" id="1672391"/>
    <lineage>
        <taxon>Bacteria</taxon>
        <taxon>Bacillati</taxon>
        <taxon>Chloroflexota</taxon>
        <taxon>Chloroflexia</taxon>
        <taxon>environmental samples</taxon>
    </lineage>
</organism>
<dbReference type="Pfam" id="PF08327">
    <property type="entry name" value="AHSA1"/>
    <property type="match status" value="1"/>
</dbReference>
<dbReference type="InterPro" id="IPR023393">
    <property type="entry name" value="START-like_dom_sf"/>
</dbReference>
<dbReference type="SUPFAM" id="SSF55961">
    <property type="entry name" value="Bet v1-like"/>
    <property type="match status" value="1"/>
</dbReference>
<dbReference type="Gene3D" id="3.30.530.20">
    <property type="match status" value="1"/>
</dbReference>